<feature type="signal peptide" evidence="5">
    <location>
        <begin position="1"/>
        <end position="30"/>
    </location>
</feature>
<feature type="chain" id="PRO_5030941663" evidence="5">
    <location>
        <begin position="31"/>
        <end position="325"/>
    </location>
</feature>
<dbReference type="InterPro" id="IPR051755">
    <property type="entry name" value="Ig-like_CS_Receptor"/>
</dbReference>
<reference evidence="7 8" key="1">
    <citation type="journal article" date="2010" name="Nature">
        <title>The sequence and de novo assembly of the giant panda genome.</title>
        <authorList>
            <person name="Li R."/>
            <person name="Fan W."/>
            <person name="Tian G."/>
            <person name="Zhu H."/>
            <person name="He L."/>
            <person name="Cai J."/>
            <person name="Huang Q."/>
            <person name="Cai Q."/>
            <person name="Li B."/>
            <person name="Bai Y."/>
            <person name="Zhang Z."/>
            <person name="Zhang Y."/>
            <person name="Wang W."/>
            <person name="Li J."/>
            <person name="Wei F."/>
            <person name="Li H."/>
            <person name="Jian M."/>
            <person name="Li J."/>
            <person name="Zhang Z."/>
            <person name="Nielsen R."/>
            <person name="Li D."/>
            <person name="Gu W."/>
            <person name="Yang Z."/>
            <person name="Xuan Z."/>
            <person name="Ryder O.A."/>
            <person name="Leung F.C."/>
            <person name="Zhou Y."/>
            <person name="Cao J."/>
            <person name="Sun X."/>
            <person name="Fu Y."/>
            <person name="Fang X."/>
            <person name="Guo X."/>
            <person name="Wang B."/>
            <person name="Hou R."/>
            <person name="Shen F."/>
            <person name="Mu B."/>
            <person name="Ni P."/>
            <person name="Lin R."/>
            <person name="Qian W."/>
            <person name="Wang G."/>
            <person name="Yu C."/>
            <person name="Nie W."/>
            <person name="Wang J."/>
            <person name="Wu Z."/>
            <person name="Liang H."/>
            <person name="Min J."/>
            <person name="Wu Q."/>
            <person name="Cheng S."/>
            <person name="Ruan J."/>
            <person name="Wang M."/>
            <person name="Shi Z."/>
            <person name="Wen M."/>
            <person name="Liu B."/>
            <person name="Ren X."/>
            <person name="Zheng H."/>
            <person name="Dong D."/>
            <person name="Cook K."/>
            <person name="Shan G."/>
            <person name="Zhang H."/>
            <person name="Kosiol C."/>
            <person name="Xie X."/>
            <person name="Lu Z."/>
            <person name="Zheng H."/>
            <person name="Li Y."/>
            <person name="Steiner C.C."/>
            <person name="Lam T.T."/>
            <person name="Lin S."/>
            <person name="Zhang Q."/>
            <person name="Li G."/>
            <person name="Tian J."/>
            <person name="Gong T."/>
            <person name="Liu H."/>
            <person name="Zhang D."/>
            <person name="Fang L."/>
            <person name="Ye C."/>
            <person name="Zhang J."/>
            <person name="Hu W."/>
            <person name="Xu A."/>
            <person name="Ren Y."/>
            <person name="Zhang G."/>
            <person name="Bruford M.W."/>
            <person name="Li Q."/>
            <person name="Ma L."/>
            <person name="Guo Y."/>
            <person name="An N."/>
            <person name="Hu Y."/>
            <person name="Zheng Y."/>
            <person name="Shi Y."/>
            <person name="Li Z."/>
            <person name="Liu Q."/>
            <person name="Chen Y."/>
            <person name="Zhao J."/>
            <person name="Qu N."/>
            <person name="Zhao S."/>
            <person name="Tian F."/>
            <person name="Wang X."/>
            <person name="Wang H."/>
            <person name="Xu L."/>
            <person name="Liu X."/>
            <person name="Vinar T."/>
            <person name="Wang Y."/>
            <person name="Lam T.W."/>
            <person name="Yiu S.M."/>
            <person name="Liu S."/>
            <person name="Zhang H."/>
            <person name="Li D."/>
            <person name="Huang Y."/>
            <person name="Wang X."/>
            <person name="Yang G."/>
            <person name="Jiang Z."/>
            <person name="Wang J."/>
            <person name="Qin N."/>
            <person name="Li L."/>
            <person name="Li J."/>
            <person name="Bolund L."/>
            <person name="Kristiansen K."/>
            <person name="Wong G.K."/>
            <person name="Olson M."/>
            <person name="Zhang X."/>
            <person name="Li S."/>
            <person name="Yang H."/>
            <person name="Wang J."/>
            <person name="Wang J."/>
        </authorList>
    </citation>
    <scope>NUCLEOTIDE SEQUENCE [LARGE SCALE GENOMIC DNA]</scope>
</reference>
<evidence type="ECO:0000256" key="5">
    <source>
        <dbReference type="SAM" id="SignalP"/>
    </source>
</evidence>
<dbReference type="GeneTree" id="ENSGT00520000055567"/>
<dbReference type="PANTHER" id="PTHR19971">
    <property type="entry name" value="SIGNAL-REGULATORY PROTEIN BETA"/>
    <property type="match status" value="1"/>
</dbReference>
<dbReference type="InterPro" id="IPR007110">
    <property type="entry name" value="Ig-like_dom"/>
</dbReference>
<name>A0A7N5JYK4_AILME</name>
<accession>A0A7N5JYK4</accession>
<dbReference type="InterPro" id="IPR036179">
    <property type="entry name" value="Ig-like_dom_sf"/>
</dbReference>
<dbReference type="AlphaFoldDB" id="A0A7N5JYK4"/>
<evidence type="ECO:0000259" key="6">
    <source>
        <dbReference type="PROSITE" id="PS50835"/>
    </source>
</evidence>
<evidence type="ECO:0000256" key="4">
    <source>
        <dbReference type="ARBA" id="ARBA00023319"/>
    </source>
</evidence>
<sequence length="325" mass="35494">MAPTHLRSPPCSWPLVLFLVLFGASKPSNGSERQVLQPEGPMRVAEGNTLLLRCAVDSSCTDDMMKWVKVSHHHQQEIYNFKHGDFPGVTPMIQGTREPLSCDYSIYIHNVTSKHAGTYHCVEFSDLSEKSEKTLEKGTSVLVKGAGDPEPDLWIIQPQELVLATTGDTVFLNCTVLGDGPPGPIRWFRGAGPSREAIYNFEGISQPNVTAVQASSRDFSILLQDASAERTGTYYCVKFQRKFNRQYLSGPGTRLRVRGETGGLGGLGGEGEAVHKELSILSQISQLSSASSLSTSHFLCLEFFLLPSGEFLLILQGPAQIAPPL</sequence>
<gene>
    <name evidence="7" type="primary">NSFL1C</name>
</gene>
<keyword evidence="8" id="KW-1185">Reference proteome</keyword>
<dbReference type="InterPro" id="IPR013783">
    <property type="entry name" value="Ig-like_fold"/>
</dbReference>
<dbReference type="SMART" id="SM00409">
    <property type="entry name" value="IG"/>
    <property type="match status" value="2"/>
</dbReference>
<dbReference type="PROSITE" id="PS50835">
    <property type="entry name" value="IG_LIKE"/>
    <property type="match status" value="2"/>
</dbReference>
<dbReference type="Pfam" id="PF07686">
    <property type="entry name" value="V-set"/>
    <property type="match status" value="2"/>
</dbReference>
<keyword evidence="1 5" id="KW-0732">Signal</keyword>
<dbReference type="Ensembl" id="ENSAMET00000028867.1">
    <property type="protein sequence ID" value="ENSAMEP00000032016.1"/>
    <property type="gene ID" value="ENSAMEG00000000340.2"/>
</dbReference>
<proteinExistence type="predicted"/>
<feature type="domain" description="Ig-like" evidence="6">
    <location>
        <begin position="27"/>
        <end position="136"/>
    </location>
</feature>
<dbReference type="SUPFAM" id="SSF48726">
    <property type="entry name" value="Immunoglobulin"/>
    <property type="match status" value="2"/>
</dbReference>
<evidence type="ECO:0000313" key="7">
    <source>
        <dbReference type="Ensembl" id="ENSAMEP00000032016.1"/>
    </source>
</evidence>
<evidence type="ECO:0000256" key="3">
    <source>
        <dbReference type="ARBA" id="ARBA00023180"/>
    </source>
</evidence>
<feature type="domain" description="Ig-like" evidence="6">
    <location>
        <begin position="151"/>
        <end position="236"/>
    </location>
</feature>
<dbReference type="InterPro" id="IPR003599">
    <property type="entry name" value="Ig_sub"/>
</dbReference>
<keyword evidence="2" id="KW-1015">Disulfide bond</keyword>
<evidence type="ECO:0000256" key="1">
    <source>
        <dbReference type="ARBA" id="ARBA00022729"/>
    </source>
</evidence>
<dbReference type="FunFam" id="2.60.40.10:FF:000295">
    <property type="entry name" value="Tyrosine-protein phosphatase non-receptor type substrate 1"/>
    <property type="match status" value="1"/>
</dbReference>
<keyword evidence="3" id="KW-0325">Glycoprotein</keyword>
<dbReference type="Proteomes" id="UP000008912">
    <property type="component" value="Unassembled WGS sequence"/>
</dbReference>
<reference evidence="7" key="2">
    <citation type="submission" date="2025-08" db="UniProtKB">
        <authorList>
            <consortium name="Ensembl"/>
        </authorList>
    </citation>
    <scope>IDENTIFICATION</scope>
</reference>
<evidence type="ECO:0000256" key="2">
    <source>
        <dbReference type="ARBA" id="ARBA00023157"/>
    </source>
</evidence>
<keyword evidence="4" id="KW-0393">Immunoglobulin domain</keyword>
<dbReference type="InterPro" id="IPR013106">
    <property type="entry name" value="Ig_V-set"/>
</dbReference>
<reference evidence="7" key="3">
    <citation type="submission" date="2025-09" db="UniProtKB">
        <authorList>
            <consortium name="Ensembl"/>
        </authorList>
    </citation>
    <scope>IDENTIFICATION</scope>
</reference>
<dbReference type="Gene3D" id="2.60.40.10">
    <property type="entry name" value="Immunoglobulins"/>
    <property type="match status" value="2"/>
</dbReference>
<evidence type="ECO:0000313" key="8">
    <source>
        <dbReference type="Proteomes" id="UP000008912"/>
    </source>
</evidence>
<protein>
    <submittedName>
        <fullName evidence="7">NSFL1 cofactor</fullName>
    </submittedName>
</protein>
<organism evidence="7 8">
    <name type="scientific">Ailuropoda melanoleuca</name>
    <name type="common">Giant panda</name>
    <dbReference type="NCBI Taxonomy" id="9646"/>
    <lineage>
        <taxon>Eukaryota</taxon>
        <taxon>Metazoa</taxon>
        <taxon>Chordata</taxon>
        <taxon>Craniata</taxon>
        <taxon>Vertebrata</taxon>
        <taxon>Euteleostomi</taxon>
        <taxon>Mammalia</taxon>
        <taxon>Eutheria</taxon>
        <taxon>Laurasiatheria</taxon>
        <taxon>Carnivora</taxon>
        <taxon>Caniformia</taxon>
        <taxon>Ursidae</taxon>
        <taxon>Ailuropoda</taxon>
    </lineage>
</organism>